<protein>
    <submittedName>
        <fullName evidence="1">Uncharacterized protein</fullName>
    </submittedName>
</protein>
<reference evidence="1 2" key="1">
    <citation type="journal article" date="2019" name="Sci. Rep.">
        <title>Orb-weaving spider Araneus ventricosus genome elucidates the spidroin gene catalogue.</title>
        <authorList>
            <person name="Kono N."/>
            <person name="Nakamura H."/>
            <person name="Ohtoshi R."/>
            <person name="Moran D.A.P."/>
            <person name="Shinohara A."/>
            <person name="Yoshida Y."/>
            <person name="Fujiwara M."/>
            <person name="Mori M."/>
            <person name="Tomita M."/>
            <person name="Arakawa K."/>
        </authorList>
    </citation>
    <scope>NUCLEOTIDE SEQUENCE [LARGE SCALE GENOMIC DNA]</scope>
</reference>
<name>A0A4Y2DNX1_ARAVE</name>
<keyword evidence="2" id="KW-1185">Reference proteome</keyword>
<dbReference type="AlphaFoldDB" id="A0A4Y2DNX1"/>
<comment type="caution">
    <text evidence="1">The sequence shown here is derived from an EMBL/GenBank/DDBJ whole genome shotgun (WGS) entry which is preliminary data.</text>
</comment>
<proteinExistence type="predicted"/>
<organism evidence="1 2">
    <name type="scientific">Araneus ventricosus</name>
    <name type="common">Orbweaver spider</name>
    <name type="synonym">Epeira ventricosa</name>
    <dbReference type="NCBI Taxonomy" id="182803"/>
    <lineage>
        <taxon>Eukaryota</taxon>
        <taxon>Metazoa</taxon>
        <taxon>Ecdysozoa</taxon>
        <taxon>Arthropoda</taxon>
        <taxon>Chelicerata</taxon>
        <taxon>Arachnida</taxon>
        <taxon>Araneae</taxon>
        <taxon>Araneomorphae</taxon>
        <taxon>Entelegynae</taxon>
        <taxon>Araneoidea</taxon>
        <taxon>Araneidae</taxon>
        <taxon>Araneus</taxon>
    </lineage>
</organism>
<dbReference type="Proteomes" id="UP000499080">
    <property type="component" value="Unassembled WGS sequence"/>
</dbReference>
<evidence type="ECO:0000313" key="2">
    <source>
        <dbReference type="Proteomes" id="UP000499080"/>
    </source>
</evidence>
<gene>
    <name evidence="1" type="ORF">AVEN_66829_1</name>
</gene>
<accession>A0A4Y2DNX1</accession>
<evidence type="ECO:0000313" key="1">
    <source>
        <dbReference type="EMBL" id="GBM18470.1"/>
    </source>
</evidence>
<dbReference type="EMBL" id="BGPR01000404">
    <property type="protein sequence ID" value="GBM18470.1"/>
    <property type="molecule type" value="Genomic_DNA"/>
</dbReference>
<sequence length="101" mass="11677">MRLLGYFFYRKIKNQNKPSAQTTSKSIPPLYYPSSFGHSLAEVIAYKDKDSVEMFILWVKSRETFLAAELLAISPQMTPYPVIYVYCRNEKAKPSAECCHE</sequence>